<dbReference type="InterPro" id="IPR011006">
    <property type="entry name" value="CheY-like_superfamily"/>
</dbReference>
<accession>A0A223N3L3</accession>
<dbReference type="EMBL" id="CP022742">
    <property type="protein sequence ID" value="ASU24369.1"/>
    <property type="molecule type" value="Genomic_DNA"/>
</dbReference>
<dbReference type="Gene3D" id="1.10.3210.10">
    <property type="entry name" value="Hypothetical protein af1432"/>
    <property type="match status" value="1"/>
</dbReference>
<dbReference type="SMART" id="SM00448">
    <property type="entry name" value="REC"/>
    <property type="match status" value="1"/>
</dbReference>
<dbReference type="CDD" id="cd00077">
    <property type="entry name" value="HDc"/>
    <property type="match status" value="1"/>
</dbReference>
<dbReference type="SMART" id="SM00471">
    <property type="entry name" value="HDc"/>
    <property type="match status" value="1"/>
</dbReference>
<dbReference type="GO" id="GO:0008081">
    <property type="term" value="F:phosphoric diester hydrolase activity"/>
    <property type="evidence" value="ECO:0007669"/>
    <property type="project" value="UniProtKB-ARBA"/>
</dbReference>
<dbReference type="Pfam" id="PF00072">
    <property type="entry name" value="Response_reg"/>
    <property type="match status" value="1"/>
</dbReference>
<reference evidence="4 5" key="1">
    <citation type="submission" date="2017-08" db="EMBL/GenBank/DDBJ databases">
        <title>The Vibrio qinghaiensis sp.-Q67 is a luminous bacteria isolated firstly from Qinghai lake, Qinghai province, China, which has been proved to be very sensitive to detect environmental and food pollutants. Therefore, complete genome analysis of V. qinghaiensis sp.-Q67 highlights the potential application of this strain on detection of hazards in the contaminated environments.</title>
        <authorList>
            <person name="Gong L."/>
        </authorList>
    </citation>
    <scope>NUCLEOTIDE SEQUENCE [LARGE SCALE GENOMIC DNA]</scope>
    <source>
        <strain evidence="4 5">Q67</strain>
    </source>
</reference>
<dbReference type="GO" id="GO:0000160">
    <property type="term" value="P:phosphorelay signal transduction system"/>
    <property type="evidence" value="ECO:0007669"/>
    <property type="project" value="InterPro"/>
</dbReference>
<dbReference type="SUPFAM" id="SSF52172">
    <property type="entry name" value="CheY-like"/>
    <property type="match status" value="1"/>
</dbReference>
<keyword evidence="5" id="KW-1185">Reference proteome</keyword>
<dbReference type="RefSeq" id="WP_094501947.1">
    <property type="nucleotide sequence ID" value="NZ_CAWNHI010000002.1"/>
</dbReference>
<evidence type="ECO:0000259" key="2">
    <source>
        <dbReference type="PROSITE" id="PS50110"/>
    </source>
</evidence>
<keyword evidence="1" id="KW-0597">Phosphoprotein</keyword>
<evidence type="ECO:0000313" key="4">
    <source>
        <dbReference type="EMBL" id="ASU24369.1"/>
    </source>
</evidence>
<dbReference type="Proteomes" id="UP000215148">
    <property type="component" value="Chromosome 2"/>
</dbReference>
<evidence type="ECO:0000259" key="3">
    <source>
        <dbReference type="PROSITE" id="PS51832"/>
    </source>
</evidence>
<organism evidence="4 5">
    <name type="scientific">Vibrio qinghaiensis</name>
    <dbReference type="NCBI Taxonomy" id="2025808"/>
    <lineage>
        <taxon>Bacteria</taxon>
        <taxon>Pseudomonadati</taxon>
        <taxon>Pseudomonadota</taxon>
        <taxon>Gammaproteobacteria</taxon>
        <taxon>Vibrionales</taxon>
        <taxon>Vibrionaceae</taxon>
        <taxon>Vibrio</taxon>
    </lineage>
</organism>
<proteinExistence type="predicted"/>
<dbReference type="Pfam" id="PF13487">
    <property type="entry name" value="HD_5"/>
    <property type="match status" value="1"/>
</dbReference>
<dbReference type="InterPro" id="IPR003607">
    <property type="entry name" value="HD/PDEase_dom"/>
</dbReference>
<dbReference type="PROSITE" id="PS50110">
    <property type="entry name" value="RESPONSE_REGULATORY"/>
    <property type="match status" value="1"/>
</dbReference>
<dbReference type="PANTHER" id="PTHR45228">
    <property type="entry name" value="CYCLIC DI-GMP PHOSPHODIESTERASE TM_0186-RELATED"/>
    <property type="match status" value="1"/>
</dbReference>
<protein>
    <submittedName>
        <fullName evidence="4">Two-component system response regulator</fullName>
    </submittedName>
</protein>
<dbReference type="Gene3D" id="3.40.50.2300">
    <property type="match status" value="1"/>
</dbReference>
<dbReference type="PROSITE" id="PS51832">
    <property type="entry name" value="HD_GYP"/>
    <property type="match status" value="1"/>
</dbReference>
<dbReference type="InterPro" id="IPR037522">
    <property type="entry name" value="HD_GYP_dom"/>
</dbReference>
<name>A0A223N3L3_9VIBR</name>
<evidence type="ECO:0000256" key="1">
    <source>
        <dbReference type="PROSITE-ProRule" id="PRU00169"/>
    </source>
</evidence>
<dbReference type="PANTHER" id="PTHR45228:SF5">
    <property type="entry name" value="CYCLIC DI-GMP PHOSPHODIESTERASE VC_1348-RELATED"/>
    <property type="match status" value="1"/>
</dbReference>
<dbReference type="KEGG" id="vqi:CCZ37_18170"/>
<sequence length="364" mass="40551">MPSEKLDNCTVLIVDDSPDNLAFMSQGLANLYHIKAAKSGAMALNILEKFPIDLVLLDIVMPEMSGFEVIQKIMANPNTQDIPVIFLTAKDNPEDQKLGFELGAVDYVYKPVSVPLLRARVDTHLQNKISKDILKNQNGYLEKEVIKRSNELDKMQDAVVYALAGLAETRDPDTGNHILRTQHYVKALAEQMAKLPKYQQKLTPNVIDTYFKAAPLHDIGKVGIADNILLKPGKLDSDEFEVMKGHASLGLRALEKAEKMSGAKNDLIDMAKEIAYGHHEKWDGSGYPKGLRGDAIPLSARLMAVADVYDALICRRIYKEAMPHDNAKTILLEGKGRHFDPEVIDAFLAIEERFISIAHEYADD</sequence>
<feature type="domain" description="HD-GYP" evidence="3">
    <location>
        <begin position="152"/>
        <end position="363"/>
    </location>
</feature>
<dbReference type="InterPro" id="IPR052020">
    <property type="entry name" value="Cyclic_di-GMP/3'3'-cGAMP_PDE"/>
</dbReference>
<gene>
    <name evidence="4" type="ORF">CCZ37_18170</name>
</gene>
<dbReference type="AlphaFoldDB" id="A0A223N3L3"/>
<evidence type="ECO:0000313" key="5">
    <source>
        <dbReference type="Proteomes" id="UP000215148"/>
    </source>
</evidence>
<feature type="modified residue" description="4-aspartylphosphate" evidence="1">
    <location>
        <position position="58"/>
    </location>
</feature>
<dbReference type="SUPFAM" id="SSF109604">
    <property type="entry name" value="HD-domain/PDEase-like"/>
    <property type="match status" value="1"/>
</dbReference>
<feature type="domain" description="Response regulatory" evidence="2">
    <location>
        <begin position="10"/>
        <end position="125"/>
    </location>
</feature>
<dbReference type="InterPro" id="IPR001789">
    <property type="entry name" value="Sig_transdc_resp-reg_receiver"/>
</dbReference>